<organism evidence="2 3">
    <name type="scientific">Flavobacterium zepuense</name>
    <dbReference type="NCBI Taxonomy" id="2593302"/>
    <lineage>
        <taxon>Bacteria</taxon>
        <taxon>Pseudomonadati</taxon>
        <taxon>Bacteroidota</taxon>
        <taxon>Flavobacteriia</taxon>
        <taxon>Flavobacteriales</taxon>
        <taxon>Flavobacteriaceae</taxon>
        <taxon>Flavobacterium</taxon>
    </lineage>
</organism>
<gene>
    <name evidence="2" type="ORF">FMM05_15025</name>
</gene>
<dbReference type="SMART" id="SM00028">
    <property type="entry name" value="TPR"/>
    <property type="match status" value="3"/>
</dbReference>
<name>A0A552UXS2_9FLAO</name>
<dbReference type="InterPro" id="IPR019734">
    <property type="entry name" value="TPR_rpt"/>
</dbReference>
<dbReference type="OrthoDB" id="965869at2"/>
<protein>
    <submittedName>
        <fullName evidence="2">Tetratricopeptide repeat protein</fullName>
    </submittedName>
</protein>
<feature type="signal peptide" evidence="1">
    <location>
        <begin position="1"/>
        <end position="18"/>
    </location>
</feature>
<dbReference type="InterPro" id="IPR011990">
    <property type="entry name" value="TPR-like_helical_dom_sf"/>
</dbReference>
<proteinExistence type="predicted"/>
<evidence type="ECO:0000256" key="1">
    <source>
        <dbReference type="SAM" id="SignalP"/>
    </source>
</evidence>
<keyword evidence="3" id="KW-1185">Reference proteome</keyword>
<keyword evidence="1" id="KW-0732">Signal</keyword>
<dbReference type="SUPFAM" id="SSF48452">
    <property type="entry name" value="TPR-like"/>
    <property type="match status" value="1"/>
</dbReference>
<dbReference type="AlphaFoldDB" id="A0A552UXS2"/>
<dbReference type="EMBL" id="VJVZ01000010">
    <property type="protein sequence ID" value="TRW23007.1"/>
    <property type="molecule type" value="Genomic_DNA"/>
</dbReference>
<comment type="caution">
    <text evidence="2">The sequence shown here is derived from an EMBL/GenBank/DDBJ whole genome shotgun (WGS) entry which is preliminary data.</text>
</comment>
<evidence type="ECO:0000313" key="3">
    <source>
        <dbReference type="Proteomes" id="UP000320643"/>
    </source>
</evidence>
<accession>A0A552UXS2</accession>
<feature type="chain" id="PRO_5022124916" evidence="1">
    <location>
        <begin position="19"/>
        <end position="156"/>
    </location>
</feature>
<evidence type="ECO:0000313" key="2">
    <source>
        <dbReference type="EMBL" id="TRW23007.1"/>
    </source>
</evidence>
<dbReference type="Proteomes" id="UP000320643">
    <property type="component" value="Unassembled WGS sequence"/>
</dbReference>
<reference evidence="2 3" key="1">
    <citation type="submission" date="2019-07" db="EMBL/GenBank/DDBJ databases">
        <title>Flavobacterium sp. nov., isolated from glacier ice.</title>
        <authorList>
            <person name="Liu Q."/>
            <person name="Xin Y.-H."/>
        </authorList>
    </citation>
    <scope>NUCLEOTIDE SEQUENCE [LARGE SCALE GENOMIC DNA]</scope>
    <source>
        <strain evidence="2 3">ZT4R6</strain>
    </source>
</reference>
<sequence>MQNLILTLILCFSLTANAQTYAKYNGKKESAKTTVRTEDEKTVEKLIMIADDFLNKKQFADAAKYYTEALAYNINVSRVTEGRGMAYFFGAEYEKAIADFDAVLPIAEKPAGIYFNRGLCKHNLHDLTGACDDLTMAKLLDKAYDDPKMFYLLCEQ</sequence>
<dbReference type="Gene3D" id="1.25.40.10">
    <property type="entry name" value="Tetratricopeptide repeat domain"/>
    <property type="match status" value="1"/>
</dbReference>
<dbReference type="RefSeq" id="WP_143374222.1">
    <property type="nucleotide sequence ID" value="NZ_VJVZ01000010.1"/>
</dbReference>